<dbReference type="Proteomes" id="UP000698800">
    <property type="component" value="Unassembled WGS sequence"/>
</dbReference>
<dbReference type="AlphaFoldDB" id="A0A9P8ID02"/>
<evidence type="ECO:0000313" key="3">
    <source>
        <dbReference type="Proteomes" id="UP000698800"/>
    </source>
</evidence>
<gene>
    <name evidence="2" type="ORF">FGG08_000516</name>
</gene>
<proteinExistence type="predicted"/>
<dbReference type="SUPFAM" id="SSF56601">
    <property type="entry name" value="beta-lactamase/transpeptidase-like"/>
    <property type="match status" value="1"/>
</dbReference>
<dbReference type="PANTHER" id="PTHR43283">
    <property type="entry name" value="BETA-LACTAMASE-RELATED"/>
    <property type="match status" value="1"/>
</dbReference>
<reference evidence="2" key="1">
    <citation type="submission" date="2021-03" db="EMBL/GenBank/DDBJ databases">
        <title>Comparative genomics and phylogenomic investigation of the class Geoglossomycetes provide insights into ecological specialization and systematics.</title>
        <authorList>
            <person name="Melie T."/>
            <person name="Pirro S."/>
            <person name="Miller A.N."/>
            <person name="Quandt A."/>
        </authorList>
    </citation>
    <scope>NUCLEOTIDE SEQUENCE</scope>
    <source>
        <strain evidence="2">GBOQ0MN5Z8</strain>
    </source>
</reference>
<dbReference type="OrthoDB" id="428260at2759"/>
<keyword evidence="3" id="KW-1185">Reference proteome</keyword>
<evidence type="ECO:0000259" key="1">
    <source>
        <dbReference type="Pfam" id="PF00144"/>
    </source>
</evidence>
<organism evidence="2 3">
    <name type="scientific">Glutinoglossum americanum</name>
    <dbReference type="NCBI Taxonomy" id="1670608"/>
    <lineage>
        <taxon>Eukaryota</taxon>
        <taxon>Fungi</taxon>
        <taxon>Dikarya</taxon>
        <taxon>Ascomycota</taxon>
        <taxon>Pezizomycotina</taxon>
        <taxon>Geoglossomycetes</taxon>
        <taxon>Geoglossales</taxon>
        <taxon>Geoglossaceae</taxon>
        <taxon>Glutinoglossum</taxon>
    </lineage>
</organism>
<accession>A0A9P8ID02</accession>
<feature type="domain" description="Beta-lactamase-related" evidence="1">
    <location>
        <begin position="47"/>
        <end position="395"/>
    </location>
</feature>
<name>A0A9P8ID02_9PEZI</name>
<dbReference type="InterPro" id="IPR050789">
    <property type="entry name" value="Diverse_Enzym_Activities"/>
</dbReference>
<dbReference type="Gene3D" id="3.40.710.10">
    <property type="entry name" value="DD-peptidase/beta-lactamase superfamily"/>
    <property type="match status" value="1"/>
</dbReference>
<protein>
    <recommendedName>
        <fullName evidence="1">Beta-lactamase-related domain-containing protein</fullName>
    </recommendedName>
</protein>
<dbReference type="InterPro" id="IPR012338">
    <property type="entry name" value="Beta-lactam/transpept-like"/>
</dbReference>
<dbReference type="InterPro" id="IPR001466">
    <property type="entry name" value="Beta-lactam-related"/>
</dbReference>
<dbReference type="PANTHER" id="PTHR43283:SF3">
    <property type="entry name" value="BETA-LACTAMASE FAMILY PROTEIN (AFU_ORTHOLOGUE AFUA_5G07500)"/>
    <property type="match status" value="1"/>
</dbReference>
<evidence type="ECO:0000313" key="2">
    <source>
        <dbReference type="EMBL" id="KAH0545375.1"/>
    </source>
</evidence>
<dbReference type="EMBL" id="JAGHQL010000006">
    <property type="protein sequence ID" value="KAH0545375.1"/>
    <property type="molecule type" value="Genomic_DNA"/>
</dbReference>
<dbReference type="Pfam" id="PF00144">
    <property type="entry name" value="Beta-lactamase"/>
    <property type="match status" value="1"/>
</dbReference>
<comment type="caution">
    <text evidence="2">The sequence shown here is derived from an EMBL/GenBank/DDBJ whole genome shotgun (WGS) entry which is preliminary data.</text>
</comment>
<sequence length="396" mass="43781">MSSANNKDKQCPLTAVGGLAEIMATLSKDTAFDIIEIIDTATADPVRDIPGLVLYAINRNGEIILSHASGLRTNTDPLTPMTLGTIFWLASMTKVVTSIAVMQLYEQGKVDLDSTSQIEEVLPELAKVKVLTGFDDSGNPTYQKPKNKITMRMLLTHTSGFGYDMFHESLAKFEKYCAGKPEFSGHRRWLDCPVLLEPGTGFKYGAGIDWAGIFIERVSKLKLDTYFKRNILEPLGLNDISFYLSTEMRRNLVGLHARGPTGDISPIPHFLEAVHKGPDEEFPNLGGAILSVFLNAGVSPKTNARILKAETVDYMFQNHISHLPPDAMKPMDHVMPMPEMSNPMPSWSIYPKSPGWGLSFMLTPDAMPNGRGGYTAEWYGMVNLAFWCDRENGIAV</sequence>